<dbReference type="EMBL" id="LT607409">
    <property type="protein sequence ID" value="SCE77510.1"/>
    <property type="molecule type" value="Genomic_DNA"/>
</dbReference>
<reference evidence="2" key="1">
    <citation type="submission" date="2016-06" db="EMBL/GenBank/DDBJ databases">
        <authorList>
            <person name="Varghese N."/>
            <person name="Submissions Spin"/>
        </authorList>
    </citation>
    <scope>NUCLEOTIDE SEQUENCE [LARGE SCALE GENOMIC DNA]</scope>
    <source>
        <strain evidence="2">DSM 45160</strain>
    </source>
</reference>
<accession>A0A1C4V0G0</accession>
<protein>
    <submittedName>
        <fullName evidence="1">Uncharacterized protein</fullName>
    </submittedName>
</protein>
<evidence type="ECO:0000313" key="2">
    <source>
        <dbReference type="Proteomes" id="UP000198224"/>
    </source>
</evidence>
<dbReference type="Proteomes" id="UP000198224">
    <property type="component" value="Chromosome I"/>
</dbReference>
<organism evidence="1 2">
    <name type="scientific">Micromonospora chokoriensis</name>
    <dbReference type="NCBI Taxonomy" id="356851"/>
    <lineage>
        <taxon>Bacteria</taxon>
        <taxon>Bacillati</taxon>
        <taxon>Actinomycetota</taxon>
        <taxon>Actinomycetes</taxon>
        <taxon>Micromonosporales</taxon>
        <taxon>Micromonosporaceae</taxon>
        <taxon>Micromonospora</taxon>
    </lineage>
</organism>
<sequence>MTTGEALRTLRAECPIPSRCTIDWTLESARYPTGEDEPVASRSGP</sequence>
<gene>
    <name evidence="1" type="ORF">GA0070612_0943</name>
</gene>
<name>A0A1C4V0G0_9ACTN</name>
<proteinExistence type="predicted"/>
<evidence type="ECO:0000313" key="1">
    <source>
        <dbReference type="EMBL" id="SCE77510.1"/>
    </source>
</evidence>
<dbReference type="AlphaFoldDB" id="A0A1C4V0G0"/>
<keyword evidence="2" id="KW-1185">Reference proteome</keyword>